<organism evidence="8 9">
    <name type="scientific">Actinokineospora xionganensis</name>
    <dbReference type="NCBI Taxonomy" id="2684470"/>
    <lineage>
        <taxon>Bacteria</taxon>
        <taxon>Bacillati</taxon>
        <taxon>Actinomycetota</taxon>
        <taxon>Actinomycetes</taxon>
        <taxon>Pseudonocardiales</taxon>
        <taxon>Pseudonocardiaceae</taxon>
        <taxon>Actinokineospora</taxon>
    </lineage>
</organism>
<evidence type="ECO:0008006" key="10">
    <source>
        <dbReference type="Google" id="ProtNLM"/>
    </source>
</evidence>
<keyword evidence="5 7" id="KW-1133">Transmembrane helix</keyword>
<dbReference type="Proteomes" id="UP000734823">
    <property type="component" value="Unassembled WGS sequence"/>
</dbReference>
<protein>
    <recommendedName>
        <fullName evidence="10">MmpS family membrane protein</fullName>
    </recommendedName>
</protein>
<gene>
    <name evidence="8" type="ORF">GPZ80_12835</name>
</gene>
<keyword evidence="9" id="KW-1185">Reference proteome</keyword>
<dbReference type="Pfam" id="PF05423">
    <property type="entry name" value="Mycobact_memb"/>
    <property type="match status" value="1"/>
</dbReference>
<evidence type="ECO:0000256" key="7">
    <source>
        <dbReference type="SAM" id="Phobius"/>
    </source>
</evidence>
<dbReference type="Gene3D" id="2.60.40.2880">
    <property type="entry name" value="MmpS1-5, C-terminal soluble domain"/>
    <property type="match status" value="1"/>
</dbReference>
<evidence type="ECO:0000313" key="8">
    <source>
        <dbReference type="EMBL" id="MBC6448053.1"/>
    </source>
</evidence>
<evidence type="ECO:0000256" key="1">
    <source>
        <dbReference type="ARBA" id="ARBA00004236"/>
    </source>
</evidence>
<evidence type="ECO:0000256" key="6">
    <source>
        <dbReference type="ARBA" id="ARBA00023136"/>
    </source>
</evidence>
<keyword evidence="3" id="KW-1003">Cell membrane</keyword>
<comment type="subcellular location">
    <subcellularLocation>
        <location evidence="1">Cell membrane</location>
    </subcellularLocation>
</comment>
<evidence type="ECO:0000256" key="3">
    <source>
        <dbReference type="ARBA" id="ARBA00022475"/>
    </source>
</evidence>
<dbReference type="InterPro" id="IPR038468">
    <property type="entry name" value="MmpS_C"/>
</dbReference>
<accession>A0ABR7L6A2</accession>
<sequence>MESDSAVSPPTTKSGKLAEKTWWLPWLLGVAALFVAVLVLTGAFDGDPEPEEQIRDRQAVLPKSTHTVVYEVSGVGKSPEIRYVVDGTAQTEKVEGVDLPWRKEVQITVGPGIGIAQLLAANADADSISCSVSVDGQVVNQGVAPGQYSNVACSAVIRPNPK</sequence>
<comment type="caution">
    <text evidence="8">The sequence shown here is derived from an EMBL/GenBank/DDBJ whole genome shotgun (WGS) entry which is preliminary data.</text>
</comment>
<evidence type="ECO:0000256" key="5">
    <source>
        <dbReference type="ARBA" id="ARBA00022989"/>
    </source>
</evidence>
<name>A0ABR7L6A2_9PSEU</name>
<evidence type="ECO:0000313" key="9">
    <source>
        <dbReference type="Proteomes" id="UP000734823"/>
    </source>
</evidence>
<dbReference type="EMBL" id="JABVED010000006">
    <property type="protein sequence ID" value="MBC6448053.1"/>
    <property type="molecule type" value="Genomic_DNA"/>
</dbReference>
<evidence type="ECO:0000256" key="2">
    <source>
        <dbReference type="ARBA" id="ARBA00007531"/>
    </source>
</evidence>
<feature type="transmembrane region" description="Helical" evidence="7">
    <location>
        <begin position="23"/>
        <end position="44"/>
    </location>
</feature>
<evidence type="ECO:0000256" key="4">
    <source>
        <dbReference type="ARBA" id="ARBA00022692"/>
    </source>
</evidence>
<proteinExistence type="inferred from homology"/>
<dbReference type="InterPro" id="IPR008693">
    <property type="entry name" value="MmpS"/>
</dbReference>
<comment type="similarity">
    <text evidence="2">Belongs to the MmpS family.</text>
</comment>
<keyword evidence="6 7" id="KW-0472">Membrane</keyword>
<keyword evidence="4 7" id="KW-0812">Transmembrane</keyword>
<reference evidence="8 9" key="1">
    <citation type="submission" date="2020-06" db="EMBL/GenBank/DDBJ databases">
        <title>Actinokineospora xiongansis sp. nov., isolated from soil of Baiyangdian.</title>
        <authorList>
            <person name="Zhang X."/>
        </authorList>
    </citation>
    <scope>NUCLEOTIDE SEQUENCE [LARGE SCALE GENOMIC DNA]</scope>
    <source>
        <strain evidence="8 9">HBU206404</strain>
    </source>
</reference>